<dbReference type="Pfam" id="PF02653">
    <property type="entry name" value="BPD_transp_2"/>
    <property type="match status" value="1"/>
</dbReference>
<dbReference type="InterPro" id="IPR001851">
    <property type="entry name" value="ABC_transp_permease"/>
</dbReference>
<feature type="transmembrane region" description="Helical" evidence="7">
    <location>
        <begin position="106"/>
        <end position="126"/>
    </location>
</feature>
<proteinExistence type="predicted"/>
<feature type="transmembrane region" description="Helical" evidence="7">
    <location>
        <begin position="271"/>
        <end position="290"/>
    </location>
</feature>
<organism evidence="8">
    <name type="scientific">freshwater metagenome</name>
    <dbReference type="NCBI Taxonomy" id="449393"/>
    <lineage>
        <taxon>unclassified sequences</taxon>
        <taxon>metagenomes</taxon>
        <taxon>ecological metagenomes</taxon>
    </lineage>
</organism>
<dbReference type="AlphaFoldDB" id="A0A6J6SSJ5"/>
<evidence type="ECO:0000256" key="6">
    <source>
        <dbReference type="SAM" id="MobiDB-lite"/>
    </source>
</evidence>
<dbReference type="PANTHER" id="PTHR30482">
    <property type="entry name" value="HIGH-AFFINITY BRANCHED-CHAIN AMINO ACID TRANSPORT SYSTEM PERMEASE"/>
    <property type="match status" value="1"/>
</dbReference>
<feature type="region of interest" description="Disordered" evidence="6">
    <location>
        <begin position="1"/>
        <end position="33"/>
    </location>
</feature>
<gene>
    <name evidence="8" type="ORF">UFOPK2761_01021</name>
</gene>
<evidence type="ECO:0000256" key="2">
    <source>
        <dbReference type="ARBA" id="ARBA00022475"/>
    </source>
</evidence>
<feature type="transmembrane region" description="Helical" evidence="7">
    <location>
        <begin position="56"/>
        <end position="73"/>
    </location>
</feature>
<evidence type="ECO:0000256" key="1">
    <source>
        <dbReference type="ARBA" id="ARBA00004651"/>
    </source>
</evidence>
<feature type="transmembrane region" description="Helical" evidence="7">
    <location>
        <begin position="80"/>
        <end position="100"/>
    </location>
</feature>
<keyword evidence="4 7" id="KW-1133">Transmembrane helix</keyword>
<accession>A0A6J6SSJ5</accession>
<keyword evidence="5 7" id="KW-0472">Membrane</keyword>
<evidence type="ECO:0000256" key="3">
    <source>
        <dbReference type="ARBA" id="ARBA00022692"/>
    </source>
</evidence>
<feature type="transmembrane region" description="Helical" evidence="7">
    <location>
        <begin position="222"/>
        <end position="241"/>
    </location>
</feature>
<dbReference type="GO" id="GO:0015658">
    <property type="term" value="F:branched-chain amino acid transmembrane transporter activity"/>
    <property type="evidence" value="ECO:0007669"/>
    <property type="project" value="InterPro"/>
</dbReference>
<evidence type="ECO:0000313" key="8">
    <source>
        <dbReference type="EMBL" id="CAB4737537.1"/>
    </source>
</evidence>
<name>A0A6J6SSJ5_9ZZZZ</name>
<dbReference type="GO" id="GO:0005886">
    <property type="term" value="C:plasma membrane"/>
    <property type="evidence" value="ECO:0007669"/>
    <property type="project" value="UniProtKB-SubCell"/>
</dbReference>
<dbReference type="CDD" id="cd06581">
    <property type="entry name" value="TM_PBP1_LivM_like"/>
    <property type="match status" value="1"/>
</dbReference>
<feature type="transmembrane region" description="Helical" evidence="7">
    <location>
        <begin position="138"/>
        <end position="160"/>
    </location>
</feature>
<sequence>MSTTTTTTGAPKTPRTPTPKRSLPGTARVSTKVSGRPGFYRSYSQELALFNTRPKQVAVAAVVLLGLLGPFVLEDALLRTLAIAFVFAIGALGLNIVTGLAGQVSLGHAFFLGVGAYTAAAISGDPEGRTIGFGIEEMWIWLPASGLVAAAFGVAVAPLATRLRGLYLAIVTLGLVFIGEHVFREWSDLTGGAGVGRSAATPQLFGFDFSEGTEMFSREQQLYLLMFVLMLIFALGARNLARSRVGRAFSAVRDRDMAAEMMSIDLPRTKALAFGISSFYAGCAGGLLYTVSGFFDPASFNLLLSVQFIAMVLIGGAGTVGGTIAGALFVSLLPTLTRELPAFIPLISQQVTETPNVFQVEQILYGLLIVVFLLFEPRGLFGIWMRIRIYWKSWPFSY</sequence>
<evidence type="ECO:0000256" key="5">
    <source>
        <dbReference type="ARBA" id="ARBA00023136"/>
    </source>
</evidence>
<keyword evidence="3 7" id="KW-0812">Transmembrane</keyword>
<feature type="compositionally biased region" description="Low complexity" evidence="6">
    <location>
        <begin position="1"/>
        <end position="15"/>
    </location>
</feature>
<comment type="subcellular location">
    <subcellularLocation>
        <location evidence="1">Cell membrane</location>
        <topology evidence="1">Multi-pass membrane protein</topology>
    </subcellularLocation>
</comment>
<dbReference type="EMBL" id="CAEZYQ010000006">
    <property type="protein sequence ID" value="CAB4737537.1"/>
    <property type="molecule type" value="Genomic_DNA"/>
</dbReference>
<feature type="transmembrane region" description="Helical" evidence="7">
    <location>
        <begin position="166"/>
        <end position="183"/>
    </location>
</feature>
<reference evidence="8" key="1">
    <citation type="submission" date="2020-05" db="EMBL/GenBank/DDBJ databases">
        <authorList>
            <person name="Chiriac C."/>
            <person name="Salcher M."/>
            <person name="Ghai R."/>
            <person name="Kavagutti S V."/>
        </authorList>
    </citation>
    <scope>NUCLEOTIDE SEQUENCE</scope>
</reference>
<keyword evidence="2" id="KW-1003">Cell membrane</keyword>
<evidence type="ECO:0000256" key="7">
    <source>
        <dbReference type="SAM" id="Phobius"/>
    </source>
</evidence>
<dbReference type="InterPro" id="IPR043428">
    <property type="entry name" value="LivM-like"/>
</dbReference>
<dbReference type="PANTHER" id="PTHR30482:SF5">
    <property type="entry name" value="ABC TRANSPORTER PERMEASE PROTEIN"/>
    <property type="match status" value="1"/>
</dbReference>
<feature type="transmembrane region" description="Helical" evidence="7">
    <location>
        <begin position="363"/>
        <end position="384"/>
    </location>
</feature>
<evidence type="ECO:0000256" key="4">
    <source>
        <dbReference type="ARBA" id="ARBA00022989"/>
    </source>
</evidence>
<feature type="transmembrane region" description="Helical" evidence="7">
    <location>
        <begin position="302"/>
        <end position="330"/>
    </location>
</feature>
<protein>
    <submittedName>
        <fullName evidence="8">Unannotated protein</fullName>
    </submittedName>
</protein>